<evidence type="ECO:0000313" key="3">
    <source>
        <dbReference type="Proteomes" id="UP001379533"/>
    </source>
</evidence>
<reference evidence="2 3" key="1">
    <citation type="submission" date="2021-12" db="EMBL/GenBank/DDBJ databases">
        <title>Discovery of the Pendulisporaceae a myxobacterial family with distinct sporulation behavior and unique specialized metabolism.</title>
        <authorList>
            <person name="Garcia R."/>
            <person name="Popoff A."/>
            <person name="Bader C.D."/>
            <person name="Loehr J."/>
            <person name="Walesch S."/>
            <person name="Walt C."/>
            <person name="Boldt J."/>
            <person name="Bunk B."/>
            <person name="Haeckl F.J.F.P.J."/>
            <person name="Gunesch A.P."/>
            <person name="Birkelbach J."/>
            <person name="Nuebel U."/>
            <person name="Pietschmann T."/>
            <person name="Bach T."/>
            <person name="Mueller R."/>
        </authorList>
    </citation>
    <scope>NUCLEOTIDE SEQUENCE [LARGE SCALE GENOMIC DNA]</scope>
    <source>
        <strain evidence="2 3">MSr12523</strain>
    </source>
</reference>
<sequence length="742" mass="79773">MGRVQYGWAAVMGCALVASCAPSGHAPPASQSKAPAAVHVAKVEAPAPAPPRFVHRSRPPVPQRPPPPVITAAMRGEPSAATLAATTRLETTSCAKAAAEDRTARIQSMHAEVDRAFAQWRKQQPSCLEERRFPKRRYVIVGAAGTYAGAPTTSLAPPPAALSYGVTEDAKVATKQEGPSKAEKASGTNNQVAGVDEADIVKNDGRYVYFAANGALRIAEALQPHIVSVTKLPGDARKLFVEGDRAVVYTSDAPASSPCTYGYDCQFAGDGTKTTIAVYDIADRTAPRLVRQIDLSGSLMAARRIGHAVHTVVADGDSVAPSYSTWPEDLQRCDARITEKEAEAKFWKLKLRNENILREQSPSFPTVRDQGAEQPICKTGLLRTRIHDGRAFTTVVSFDLRDDKAPATTAMVKSRPGAVFASASGLYLSVTHQKASSDEVSEIHKFRIGSDPRETKYLGSGVVPGHVLNQFAMDEWAGYLRIATTRGHVPDPKVESTVSILREGEGHNLARVGAIAKIAPGEDIRAVRFDGDRGYVVTFKKTDPLFVLDLYHPAHPAILGELKIPGFSTYMHRIDPDHLLSIGFDANDHGNFAYFDGVILQLFDVKNPTDPRLVHKEKIGTRGSSSEAATNHLAFNYFGEEGLLAVPMTVCEGGGDGSNGNEVSFSGLLVYDVDIEKGFTRLGGVNHSGSHTGCGTWWSNATSAVKRSIFLDDLVYSIASDRAKVQYLGHLGVDVADLPLSP</sequence>
<organism evidence="2 3">
    <name type="scientific">Pendulispora brunnea</name>
    <dbReference type="NCBI Taxonomy" id="2905690"/>
    <lineage>
        <taxon>Bacteria</taxon>
        <taxon>Pseudomonadati</taxon>
        <taxon>Myxococcota</taxon>
        <taxon>Myxococcia</taxon>
        <taxon>Myxococcales</taxon>
        <taxon>Sorangiineae</taxon>
        <taxon>Pendulisporaceae</taxon>
        <taxon>Pendulispora</taxon>
    </lineage>
</organism>
<dbReference type="RefSeq" id="WP_394846936.1">
    <property type="nucleotide sequence ID" value="NZ_CP089982.1"/>
</dbReference>
<keyword evidence="3" id="KW-1185">Reference proteome</keyword>
<dbReference type="Proteomes" id="UP001379533">
    <property type="component" value="Chromosome"/>
</dbReference>
<feature type="signal peptide" evidence="1">
    <location>
        <begin position="1"/>
        <end position="20"/>
    </location>
</feature>
<accession>A0ABZ2KGY1</accession>
<dbReference type="Pfam" id="PF09826">
    <property type="entry name" value="Beta_propel"/>
    <property type="match status" value="1"/>
</dbReference>
<name>A0ABZ2KGY1_9BACT</name>
<feature type="chain" id="PRO_5045349059" evidence="1">
    <location>
        <begin position="21"/>
        <end position="742"/>
    </location>
</feature>
<dbReference type="InterPro" id="IPR019198">
    <property type="entry name" value="Beta_propeller_containing"/>
</dbReference>
<proteinExistence type="predicted"/>
<evidence type="ECO:0000256" key="1">
    <source>
        <dbReference type="SAM" id="SignalP"/>
    </source>
</evidence>
<evidence type="ECO:0000313" key="2">
    <source>
        <dbReference type="EMBL" id="WXA96320.1"/>
    </source>
</evidence>
<gene>
    <name evidence="2" type="ORF">LZC95_05650</name>
</gene>
<protein>
    <submittedName>
        <fullName evidence="2">Beta-propeller domain-containing protein</fullName>
    </submittedName>
</protein>
<dbReference type="EMBL" id="CP089982">
    <property type="protein sequence ID" value="WXA96320.1"/>
    <property type="molecule type" value="Genomic_DNA"/>
</dbReference>
<keyword evidence="1" id="KW-0732">Signal</keyword>
<dbReference type="PROSITE" id="PS51257">
    <property type="entry name" value="PROKAR_LIPOPROTEIN"/>
    <property type="match status" value="1"/>
</dbReference>